<evidence type="ECO:0000256" key="6">
    <source>
        <dbReference type="ARBA" id="ARBA00023136"/>
    </source>
</evidence>
<evidence type="ECO:0000256" key="5">
    <source>
        <dbReference type="ARBA" id="ARBA00022989"/>
    </source>
</evidence>
<gene>
    <name evidence="13" type="ORF">XENOCAPTIV_029347</name>
</gene>
<dbReference type="Proteomes" id="UP001434883">
    <property type="component" value="Unassembled WGS sequence"/>
</dbReference>
<keyword evidence="5" id="KW-1133">Transmembrane helix</keyword>
<keyword evidence="8" id="KW-0325">Glycoprotein</keyword>
<keyword evidence="2" id="KW-0963">Cytoplasm</keyword>
<evidence type="ECO:0000313" key="14">
    <source>
        <dbReference type="Proteomes" id="UP001434883"/>
    </source>
</evidence>
<keyword evidence="14" id="KW-1185">Reference proteome</keyword>
<evidence type="ECO:0000259" key="12">
    <source>
        <dbReference type="SMART" id="SM00409"/>
    </source>
</evidence>
<proteinExistence type="predicted"/>
<dbReference type="Pfam" id="PF07686">
    <property type="entry name" value="V-set"/>
    <property type="match status" value="1"/>
</dbReference>
<feature type="compositionally biased region" description="Low complexity" evidence="11">
    <location>
        <begin position="191"/>
        <end position="202"/>
    </location>
</feature>
<dbReference type="PANTHER" id="PTHR44888:SF2">
    <property type="entry name" value="HEPATIC AND GLIAL CELL ADHESION MOLECULE"/>
    <property type="match status" value="1"/>
</dbReference>
<keyword evidence="3" id="KW-0812">Transmembrane</keyword>
<comment type="subcellular location">
    <subcellularLocation>
        <location evidence="1">Cytoplasm</location>
    </subcellularLocation>
    <subcellularLocation>
        <location evidence="10">Endomembrane system</location>
        <topology evidence="10">Single-pass type I membrane protein</topology>
    </subcellularLocation>
</comment>
<protein>
    <recommendedName>
        <fullName evidence="12">Immunoglobulin domain-containing protein</fullName>
    </recommendedName>
</protein>
<dbReference type="InterPro" id="IPR013106">
    <property type="entry name" value="Ig_V-set"/>
</dbReference>
<dbReference type="InterPro" id="IPR036179">
    <property type="entry name" value="Ig-like_dom_sf"/>
</dbReference>
<keyword evidence="9" id="KW-0393">Immunoglobulin domain</keyword>
<dbReference type="SMART" id="SM00409">
    <property type="entry name" value="IG"/>
    <property type="match status" value="1"/>
</dbReference>
<dbReference type="InterPro" id="IPR003599">
    <property type="entry name" value="Ig_sub"/>
</dbReference>
<evidence type="ECO:0000256" key="1">
    <source>
        <dbReference type="ARBA" id="ARBA00004496"/>
    </source>
</evidence>
<evidence type="ECO:0000256" key="10">
    <source>
        <dbReference type="ARBA" id="ARBA00046288"/>
    </source>
</evidence>
<sequence length="235" mass="25746">MTIPNALIRGAVGGEALLSVCYSSFSPDLPVIRWLLQREKAVTVVQSVGTVIIGTLRPEYQDRVLVFENGTLLLHNLRFSDDGTYDVEISITDDIFTGEGSITLTVDGGKPLANETRFVLSPYQKWLTITRVLMADEDIYSCSVENPLGNMTSLPIRLAVYNDVLPKMREHNGIKAVTSLYVLQQKDPSTDDSSSNSIGSPSELDNPPSYTTYPKYTHSLVLSDASPASSLPKCI</sequence>
<evidence type="ECO:0000256" key="7">
    <source>
        <dbReference type="ARBA" id="ARBA00023157"/>
    </source>
</evidence>
<dbReference type="InterPro" id="IPR013783">
    <property type="entry name" value="Ig-like_fold"/>
</dbReference>
<evidence type="ECO:0000256" key="4">
    <source>
        <dbReference type="ARBA" id="ARBA00022729"/>
    </source>
</evidence>
<evidence type="ECO:0000256" key="9">
    <source>
        <dbReference type="ARBA" id="ARBA00023319"/>
    </source>
</evidence>
<dbReference type="SUPFAM" id="SSF48726">
    <property type="entry name" value="Immunoglobulin"/>
    <property type="match status" value="2"/>
</dbReference>
<feature type="domain" description="Immunoglobulin" evidence="12">
    <location>
        <begin position="5"/>
        <end position="161"/>
    </location>
</feature>
<feature type="region of interest" description="Disordered" evidence="11">
    <location>
        <begin position="186"/>
        <end position="211"/>
    </location>
</feature>
<organism evidence="13 14">
    <name type="scientific">Xenoophorus captivus</name>
    <dbReference type="NCBI Taxonomy" id="1517983"/>
    <lineage>
        <taxon>Eukaryota</taxon>
        <taxon>Metazoa</taxon>
        <taxon>Chordata</taxon>
        <taxon>Craniata</taxon>
        <taxon>Vertebrata</taxon>
        <taxon>Euteleostomi</taxon>
        <taxon>Actinopterygii</taxon>
        <taxon>Neopterygii</taxon>
        <taxon>Teleostei</taxon>
        <taxon>Neoteleostei</taxon>
        <taxon>Acanthomorphata</taxon>
        <taxon>Ovalentaria</taxon>
        <taxon>Atherinomorphae</taxon>
        <taxon>Cyprinodontiformes</taxon>
        <taxon>Goodeidae</taxon>
        <taxon>Xenoophorus</taxon>
    </lineage>
</organism>
<dbReference type="EMBL" id="JAHRIN010050497">
    <property type="protein sequence ID" value="MEQ2208414.1"/>
    <property type="molecule type" value="Genomic_DNA"/>
</dbReference>
<dbReference type="PANTHER" id="PTHR44888">
    <property type="entry name" value="HEPACAM FAMILY MEMBER 2-RELATED"/>
    <property type="match status" value="1"/>
</dbReference>
<keyword evidence="4" id="KW-0732">Signal</keyword>
<dbReference type="Gene3D" id="2.60.40.10">
    <property type="entry name" value="Immunoglobulins"/>
    <property type="match status" value="2"/>
</dbReference>
<evidence type="ECO:0000256" key="11">
    <source>
        <dbReference type="SAM" id="MobiDB-lite"/>
    </source>
</evidence>
<comment type="caution">
    <text evidence="13">The sequence shown here is derived from an EMBL/GenBank/DDBJ whole genome shotgun (WGS) entry which is preliminary data.</text>
</comment>
<keyword evidence="7" id="KW-1015">Disulfide bond</keyword>
<evidence type="ECO:0000256" key="3">
    <source>
        <dbReference type="ARBA" id="ARBA00022692"/>
    </source>
</evidence>
<name>A0ABV0RJQ8_9TELE</name>
<keyword evidence="6" id="KW-0472">Membrane</keyword>
<evidence type="ECO:0000256" key="8">
    <source>
        <dbReference type="ARBA" id="ARBA00023180"/>
    </source>
</evidence>
<accession>A0ABV0RJQ8</accession>
<dbReference type="InterPro" id="IPR052280">
    <property type="entry name" value="HEPACAM_domain"/>
</dbReference>
<evidence type="ECO:0000256" key="2">
    <source>
        <dbReference type="ARBA" id="ARBA00022490"/>
    </source>
</evidence>
<evidence type="ECO:0000313" key="13">
    <source>
        <dbReference type="EMBL" id="MEQ2208414.1"/>
    </source>
</evidence>
<reference evidence="13 14" key="1">
    <citation type="submission" date="2021-06" db="EMBL/GenBank/DDBJ databases">
        <authorList>
            <person name="Palmer J.M."/>
        </authorList>
    </citation>
    <scope>NUCLEOTIDE SEQUENCE [LARGE SCALE GENOMIC DNA]</scope>
    <source>
        <strain evidence="13 14">XC_2019</strain>
        <tissue evidence="13">Muscle</tissue>
    </source>
</reference>